<accession>A0ABW0T8F5</accession>
<evidence type="ECO:0000256" key="1">
    <source>
        <dbReference type="SAM" id="Phobius"/>
    </source>
</evidence>
<proteinExistence type="predicted"/>
<dbReference type="EMBL" id="JBHSNB010000002">
    <property type="protein sequence ID" value="MFC5585053.1"/>
    <property type="molecule type" value="Genomic_DNA"/>
</dbReference>
<feature type="transmembrane region" description="Helical" evidence="1">
    <location>
        <begin position="74"/>
        <end position="89"/>
    </location>
</feature>
<comment type="caution">
    <text evidence="2">The sequence shown here is derived from an EMBL/GenBank/DDBJ whole genome shotgun (WGS) entry which is preliminary data.</text>
</comment>
<keyword evidence="1" id="KW-0812">Transmembrane</keyword>
<reference evidence="3" key="1">
    <citation type="journal article" date="2019" name="Int. J. Syst. Evol. Microbiol.">
        <title>The Global Catalogue of Microorganisms (GCM) 10K type strain sequencing project: providing services to taxonomists for standard genome sequencing and annotation.</title>
        <authorList>
            <consortium name="The Broad Institute Genomics Platform"/>
            <consortium name="The Broad Institute Genome Sequencing Center for Infectious Disease"/>
            <person name="Wu L."/>
            <person name="Ma J."/>
        </authorList>
    </citation>
    <scope>NUCLEOTIDE SEQUENCE [LARGE SCALE GENOMIC DNA]</scope>
    <source>
        <strain evidence="3">JCM 3366</strain>
    </source>
</reference>
<feature type="transmembrane region" description="Helical" evidence="1">
    <location>
        <begin position="51"/>
        <end position="68"/>
    </location>
</feature>
<protein>
    <submittedName>
        <fullName evidence="2">DUF2160 domain-containing protein</fullName>
    </submittedName>
</protein>
<keyword evidence="3" id="KW-1185">Reference proteome</keyword>
<keyword evidence="1" id="KW-1133">Transmembrane helix</keyword>
<dbReference type="InterPro" id="IPR018678">
    <property type="entry name" value="DUF2160_TM"/>
</dbReference>
<dbReference type="Pfam" id="PF09928">
    <property type="entry name" value="DUF2160"/>
    <property type="match status" value="1"/>
</dbReference>
<gene>
    <name evidence="2" type="ORF">ACFPOD_08020</name>
</gene>
<evidence type="ECO:0000313" key="3">
    <source>
        <dbReference type="Proteomes" id="UP001596107"/>
    </source>
</evidence>
<name>A0ABW0T8F5_9HYPH</name>
<organism evidence="2 3">
    <name type="scientific">Nitratireductor kimnyeongensis</name>
    <dbReference type="NCBI Taxonomy" id="430679"/>
    <lineage>
        <taxon>Bacteria</taxon>
        <taxon>Pseudomonadati</taxon>
        <taxon>Pseudomonadota</taxon>
        <taxon>Alphaproteobacteria</taxon>
        <taxon>Hyphomicrobiales</taxon>
        <taxon>Phyllobacteriaceae</taxon>
        <taxon>Nitratireductor</taxon>
    </lineage>
</organism>
<evidence type="ECO:0000313" key="2">
    <source>
        <dbReference type="EMBL" id="MFC5585053.1"/>
    </source>
</evidence>
<sequence>MLEWMAWTPTTAVFFAVIAMLLLTMTMLEILWPTVARQGFLKITTTRGERLFIALLVTGWINILWIAFTDASQWIALGIGLAVSALILARG</sequence>
<keyword evidence="1" id="KW-0472">Membrane</keyword>
<dbReference type="Proteomes" id="UP001596107">
    <property type="component" value="Unassembled WGS sequence"/>
</dbReference>
<feature type="transmembrane region" description="Helical" evidence="1">
    <location>
        <begin position="12"/>
        <end position="31"/>
    </location>
</feature>
<dbReference type="RefSeq" id="WP_246637895.1">
    <property type="nucleotide sequence ID" value="NZ_CP078143.1"/>
</dbReference>